<dbReference type="InterPro" id="IPR002821">
    <property type="entry name" value="Hydantoinase_A"/>
</dbReference>
<organism evidence="3 4">
    <name type="scientific">Brevibacillus nitrificans</name>
    <dbReference type="NCBI Taxonomy" id="651560"/>
    <lineage>
        <taxon>Bacteria</taxon>
        <taxon>Bacillati</taxon>
        <taxon>Bacillota</taxon>
        <taxon>Bacilli</taxon>
        <taxon>Bacillales</taxon>
        <taxon>Paenibacillaceae</taxon>
        <taxon>Brevibacillus</taxon>
    </lineage>
</organism>
<dbReference type="PANTHER" id="PTHR11365">
    <property type="entry name" value="5-OXOPROLINASE RELATED"/>
    <property type="match status" value="1"/>
</dbReference>
<evidence type="ECO:0000313" key="4">
    <source>
        <dbReference type="Proteomes" id="UP000269573"/>
    </source>
</evidence>
<feature type="domain" description="Hydantoinase/oxoprolinase N-terminal" evidence="2">
    <location>
        <begin position="10"/>
        <end position="178"/>
    </location>
</feature>
<protein>
    <submittedName>
        <fullName evidence="3">Hydantoinase</fullName>
    </submittedName>
</protein>
<keyword evidence="4" id="KW-1185">Reference proteome</keyword>
<feature type="domain" description="Hydantoinase A/oxoprolinase" evidence="1">
    <location>
        <begin position="199"/>
        <end position="320"/>
    </location>
</feature>
<comment type="caution">
    <text evidence="3">The sequence shown here is derived from an EMBL/GenBank/DDBJ whole genome shotgun (WGS) entry which is preliminary data.</text>
</comment>
<dbReference type="Proteomes" id="UP000269573">
    <property type="component" value="Unassembled WGS sequence"/>
</dbReference>
<dbReference type="InterPro" id="IPR008040">
    <property type="entry name" value="Hydant_A_N"/>
</dbReference>
<proteinExistence type="predicted"/>
<dbReference type="AlphaFoldDB" id="A0A3M8DMF6"/>
<dbReference type="Pfam" id="PF01968">
    <property type="entry name" value="Hydantoinase_A"/>
    <property type="match status" value="1"/>
</dbReference>
<evidence type="ECO:0000259" key="1">
    <source>
        <dbReference type="Pfam" id="PF01968"/>
    </source>
</evidence>
<dbReference type="EMBL" id="RHHU01000003">
    <property type="protein sequence ID" value="RNB88681.1"/>
    <property type="molecule type" value="Genomic_DNA"/>
</dbReference>
<evidence type="ECO:0000313" key="3">
    <source>
        <dbReference type="EMBL" id="RNB88681.1"/>
    </source>
</evidence>
<accession>A0A3M8DMF6</accession>
<evidence type="ECO:0000259" key="2">
    <source>
        <dbReference type="Pfam" id="PF05378"/>
    </source>
</evidence>
<gene>
    <name evidence="3" type="ORF">EDM59_06115</name>
</gene>
<dbReference type="Pfam" id="PF05378">
    <property type="entry name" value="Hydant_A_N"/>
    <property type="match status" value="1"/>
</dbReference>
<reference evidence="3 4" key="1">
    <citation type="submission" date="2018-10" db="EMBL/GenBank/DDBJ databases">
        <title>Phylogenomics of Brevibacillus.</title>
        <authorList>
            <person name="Dunlap C."/>
        </authorList>
    </citation>
    <scope>NUCLEOTIDE SEQUENCE [LARGE SCALE GENOMIC DNA]</scope>
    <source>
        <strain evidence="3 4">JCM 15774</strain>
    </source>
</reference>
<dbReference type="GO" id="GO:0016787">
    <property type="term" value="F:hydrolase activity"/>
    <property type="evidence" value="ECO:0007669"/>
    <property type="project" value="InterPro"/>
</dbReference>
<name>A0A3M8DMF6_9BACL</name>
<sequence length="466" mass="51429">MRGMAYIVLRLGIDINSKTTTGIVMNRDGSILHVAKSPTQKDFLTGLSEVIKDITAPGKSCTSIGEVIIGTDYFANLVEKGERLSKVCSIRIGHAKNTIPPLYGASDSIQKAIEVTPFQLYGGHEMDGSSSVQPARHDLETFLETIREEGIDSFAITGAFSLVNPAHENIVEQWIREIVGDDCTVTKSHMLGSIGFLERENSSIFNAALSKTILRSVEGLQDLMHQNGLHAKIYFTQNDGSLLGYESALQYPIRTCGSRISNSFRGASLLTGLNDCVIVDICQSKVSIGALERGFPKEKRRNMKMAGVPVSLQMSDVTTLPVNEDRTYDDDTLDAIYHAIQRFQPRFEPLPIVFVGDGSDRIFPSFKYPWSDVLHPTEYEHVSAIGACIAQVSGAVDRIYWVDEEERDKTIQIAKQEAIDAAIAEGASPKTVFVQRVEINPIAYMPTKAIRIKVKAIGTLDFQHLR</sequence>
<dbReference type="InterPro" id="IPR045079">
    <property type="entry name" value="Oxoprolinase-like"/>
</dbReference>